<evidence type="ECO:0000313" key="2">
    <source>
        <dbReference type="EMBL" id="QCP33874.1"/>
    </source>
</evidence>
<protein>
    <recommendedName>
        <fullName evidence="1">DUF6673 domain-containing protein</fullName>
    </recommendedName>
</protein>
<feature type="domain" description="DUF6673" evidence="1">
    <location>
        <begin position="10"/>
        <end position="128"/>
    </location>
</feature>
<evidence type="ECO:0000313" key="3">
    <source>
        <dbReference type="Proteomes" id="UP000298653"/>
    </source>
</evidence>
<dbReference type="RefSeq" id="WP_137327487.1">
    <property type="nucleotide sequence ID" value="NZ_CP040058.1"/>
</dbReference>
<proteinExistence type="predicted"/>
<dbReference type="OrthoDB" id="2064118at2"/>
<evidence type="ECO:0000259" key="1">
    <source>
        <dbReference type="Pfam" id="PF20378"/>
    </source>
</evidence>
<dbReference type="Proteomes" id="UP000298653">
    <property type="component" value="Chromosome"/>
</dbReference>
<name>A0A4P8IDT8_9FIRM</name>
<reference evidence="2 3" key="1">
    <citation type="submission" date="2019-05" db="EMBL/GenBank/DDBJ databases">
        <title>Complete genome sequencing of Anaerostipes rhamnosivorans.</title>
        <authorList>
            <person name="Bui T.P.N."/>
            <person name="de Vos W.M."/>
        </authorList>
    </citation>
    <scope>NUCLEOTIDE SEQUENCE [LARGE SCALE GENOMIC DNA]</scope>
    <source>
        <strain evidence="2 3">1y2</strain>
    </source>
</reference>
<dbReference type="EMBL" id="CP040058">
    <property type="protein sequence ID" value="QCP33874.1"/>
    <property type="molecule type" value="Genomic_DNA"/>
</dbReference>
<dbReference type="InterPro" id="IPR046655">
    <property type="entry name" value="DUF6673"/>
</dbReference>
<gene>
    <name evidence="2" type="ORF">AR1Y2_0420</name>
</gene>
<keyword evidence="3" id="KW-1185">Reference proteome</keyword>
<dbReference type="AlphaFoldDB" id="A0A4P8IDT8"/>
<organism evidence="2 3">
    <name type="scientific">Anaerostipes rhamnosivorans</name>
    <dbReference type="NCBI Taxonomy" id="1229621"/>
    <lineage>
        <taxon>Bacteria</taxon>
        <taxon>Bacillati</taxon>
        <taxon>Bacillota</taxon>
        <taxon>Clostridia</taxon>
        <taxon>Lachnospirales</taxon>
        <taxon>Lachnospiraceae</taxon>
        <taxon>Anaerostipes</taxon>
    </lineage>
</organism>
<dbReference type="KEGG" id="arf:AR1Y2_0420"/>
<sequence>MAKVFKWNDAEFKFSITNADMMERFHAAVEQAGKCFQEIGESGENETDPEIIRRECGYIDEMFDEIFGEGASQKMFGGEPDIEEHLKAFGKIVKMKQQQEEGFTNFAEQETAKFGTAAGLNREQRREKGQR</sequence>
<accession>A0A4P8IDT8</accession>
<dbReference type="Pfam" id="PF20378">
    <property type="entry name" value="DUF6673"/>
    <property type="match status" value="1"/>
</dbReference>